<feature type="transmembrane region" description="Helical" evidence="12">
    <location>
        <begin position="431"/>
        <end position="453"/>
    </location>
</feature>
<feature type="domain" description="Peptidase S8/S53" evidence="14">
    <location>
        <begin position="87"/>
        <end position="389"/>
    </location>
</feature>
<keyword evidence="5 12" id="KW-0812">Transmembrane</keyword>
<dbReference type="PANTHER" id="PTHR42884:SF14">
    <property type="entry name" value="NEUROENDOCRINE CONVERTASE 1"/>
    <property type="match status" value="1"/>
</dbReference>
<dbReference type="InterPro" id="IPR036852">
    <property type="entry name" value="Peptidase_S8/S53_dom_sf"/>
</dbReference>
<dbReference type="PRINTS" id="PR00723">
    <property type="entry name" value="SUBTILISIN"/>
</dbReference>
<dbReference type="CDD" id="cd00306">
    <property type="entry name" value="Peptidases_S8_S53"/>
    <property type="match status" value="1"/>
</dbReference>
<organism evidence="15 16">
    <name type="scientific">Mycolicibacterium fluoranthenivorans</name>
    <dbReference type="NCBI Taxonomy" id="258505"/>
    <lineage>
        <taxon>Bacteria</taxon>
        <taxon>Bacillati</taxon>
        <taxon>Actinomycetota</taxon>
        <taxon>Actinomycetes</taxon>
        <taxon>Mycobacteriales</taxon>
        <taxon>Mycobacteriaceae</taxon>
        <taxon>Mycolicibacterium</taxon>
    </lineage>
</organism>
<evidence type="ECO:0000256" key="3">
    <source>
        <dbReference type="ARBA" id="ARBA00022475"/>
    </source>
</evidence>
<dbReference type="InterPro" id="IPR000209">
    <property type="entry name" value="Peptidase_S8/S53_dom"/>
</dbReference>
<keyword evidence="10 12" id="KW-0472">Membrane</keyword>
<evidence type="ECO:0000259" key="14">
    <source>
        <dbReference type="Pfam" id="PF00082"/>
    </source>
</evidence>
<proteinExistence type="inferred from homology"/>
<evidence type="ECO:0000256" key="10">
    <source>
        <dbReference type="ARBA" id="ARBA00023136"/>
    </source>
</evidence>
<dbReference type="PROSITE" id="PS00137">
    <property type="entry name" value="SUBTILASE_HIS"/>
    <property type="match status" value="1"/>
</dbReference>
<feature type="active site" description="Charge relay system" evidence="11">
    <location>
        <position position="342"/>
    </location>
</feature>
<dbReference type="Gene3D" id="3.40.50.200">
    <property type="entry name" value="Peptidase S8/S53 domain"/>
    <property type="match status" value="1"/>
</dbReference>
<evidence type="ECO:0000256" key="11">
    <source>
        <dbReference type="PROSITE-ProRule" id="PRU01240"/>
    </source>
</evidence>
<sequence>MIRRLSSVAAAAALLVLCAPPPQASALTIPVVDPAALPPEGPPSPEQEMRQNGQCSFNGALPGFDPAAVPPSQAMLNLPAAWKTSRGNGVAVAVIDSGVTPQPRLPNLNPGGDYIDPSANGLVDCDGHGTAVAGIIAGQPGPDGFSGVAPEASLVSIRQSSAQWAPKMPAGGEDPQKVKTAGDIATLARAIRHAADIPFVRVINISLIDCIAQYKQVDQAALGAALRYAAIDKDIVVVAAAGNTGENNCESNPLTDPKNLADPRNWAGATTISTPSYWQPYVLSVASLTPEGQPSGFTMAGPWVGIGGPGEQIVSLGNAPNSGLINGQPSTKEPLVPINGTSFAAAYVSGVAALVRSEFPDLTARQVVNRIVASAHNAARSPSNLVGAGVIDPVAALTWDIPEGEKVPANMPVVRVAAPPPPPPDNRLPRMIALGAGVLAVAAAIIAVTMIGMRRGNNR</sequence>
<gene>
    <name evidence="15" type="primary">mycP</name>
    <name evidence="15" type="ORF">HZU40_00565</name>
</gene>
<evidence type="ECO:0000256" key="5">
    <source>
        <dbReference type="ARBA" id="ARBA00022692"/>
    </source>
</evidence>
<name>A0A7G8P6L8_9MYCO</name>
<dbReference type="KEGG" id="mflu:HZU40_00565"/>
<dbReference type="GO" id="GO:0016485">
    <property type="term" value="P:protein processing"/>
    <property type="evidence" value="ECO:0007669"/>
    <property type="project" value="TreeGrafter"/>
</dbReference>
<keyword evidence="15" id="KW-0614">Plasmid</keyword>
<reference evidence="15 16" key="1">
    <citation type="submission" date="2020-07" db="EMBL/GenBank/DDBJ databases">
        <title>Draft genome sequence of four isobutane-metabolizing strains capable of cometabolically degrading diverse ether contaminants.</title>
        <authorList>
            <person name="Chen W."/>
            <person name="Faulkner N."/>
            <person name="Smith C."/>
            <person name="Hyman M."/>
        </authorList>
    </citation>
    <scope>NUCLEOTIDE SEQUENCE [LARGE SCALE GENOMIC DNA]</scope>
    <source>
        <strain evidence="15 16">2A</strain>
        <plasmid evidence="15 16">unnamed2</plasmid>
    </source>
</reference>
<dbReference type="EMBL" id="CP059893">
    <property type="protein sequence ID" value="QNJ89984.1"/>
    <property type="molecule type" value="Genomic_DNA"/>
</dbReference>
<dbReference type="Pfam" id="PF00082">
    <property type="entry name" value="Peptidase_S8"/>
    <property type="match status" value="1"/>
</dbReference>
<evidence type="ECO:0000256" key="1">
    <source>
        <dbReference type="ARBA" id="ARBA00004162"/>
    </source>
</evidence>
<dbReference type="InterPro" id="IPR015500">
    <property type="entry name" value="Peptidase_S8_subtilisin-rel"/>
</dbReference>
<evidence type="ECO:0000313" key="16">
    <source>
        <dbReference type="Proteomes" id="UP000515498"/>
    </source>
</evidence>
<evidence type="ECO:0000256" key="12">
    <source>
        <dbReference type="SAM" id="Phobius"/>
    </source>
</evidence>
<evidence type="ECO:0000256" key="13">
    <source>
        <dbReference type="SAM" id="SignalP"/>
    </source>
</evidence>
<evidence type="ECO:0000256" key="7">
    <source>
        <dbReference type="ARBA" id="ARBA00022801"/>
    </source>
</evidence>
<comment type="subcellular location">
    <subcellularLocation>
        <location evidence="1">Cell membrane</location>
        <topology evidence="1">Single-pass membrane protein</topology>
    </subcellularLocation>
</comment>
<dbReference type="AlphaFoldDB" id="A0A7G8P6L8"/>
<dbReference type="SUPFAM" id="SSF52743">
    <property type="entry name" value="Subtilisin-like"/>
    <property type="match status" value="1"/>
</dbReference>
<dbReference type="GO" id="GO:0005886">
    <property type="term" value="C:plasma membrane"/>
    <property type="evidence" value="ECO:0007669"/>
    <property type="project" value="UniProtKB-SubCell"/>
</dbReference>
<keyword evidence="6 13" id="KW-0732">Signal</keyword>
<keyword evidence="3" id="KW-1003">Cell membrane</keyword>
<feature type="chain" id="PRO_5038732581" evidence="13">
    <location>
        <begin position="25"/>
        <end position="459"/>
    </location>
</feature>
<dbReference type="NCBIfam" id="TIGR03921">
    <property type="entry name" value="T7SS_mycosin"/>
    <property type="match status" value="1"/>
</dbReference>
<evidence type="ECO:0000256" key="2">
    <source>
        <dbReference type="ARBA" id="ARBA00011073"/>
    </source>
</evidence>
<dbReference type="GO" id="GO:0004252">
    <property type="term" value="F:serine-type endopeptidase activity"/>
    <property type="evidence" value="ECO:0007669"/>
    <property type="project" value="UniProtKB-UniRule"/>
</dbReference>
<dbReference type="PROSITE" id="PS51892">
    <property type="entry name" value="SUBTILASE"/>
    <property type="match status" value="1"/>
</dbReference>
<protein>
    <submittedName>
        <fullName evidence="15">Type VII secretion-associated serine protease mycosin</fullName>
    </submittedName>
</protein>
<feature type="signal peptide" evidence="13">
    <location>
        <begin position="1"/>
        <end position="24"/>
    </location>
</feature>
<evidence type="ECO:0000313" key="15">
    <source>
        <dbReference type="EMBL" id="QNJ89984.1"/>
    </source>
</evidence>
<dbReference type="PANTHER" id="PTHR42884">
    <property type="entry name" value="PROPROTEIN CONVERTASE SUBTILISIN/KEXIN-RELATED"/>
    <property type="match status" value="1"/>
</dbReference>
<dbReference type="Proteomes" id="UP000515498">
    <property type="component" value="Plasmid unnamed2"/>
</dbReference>
<keyword evidence="7 11" id="KW-0378">Hydrolase</keyword>
<feature type="active site" description="Charge relay system" evidence="11">
    <location>
        <position position="128"/>
    </location>
</feature>
<accession>A0A7G8P6L8</accession>
<keyword evidence="4 11" id="KW-0645">Protease</keyword>
<dbReference type="InterPro" id="IPR022398">
    <property type="entry name" value="Peptidase_S8_His-AS"/>
</dbReference>
<keyword evidence="9 12" id="KW-1133">Transmembrane helix</keyword>
<feature type="active site" description="Charge relay system" evidence="11">
    <location>
        <position position="96"/>
    </location>
</feature>
<evidence type="ECO:0000256" key="4">
    <source>
        <dbReference type="ARBA" id="ARBA00022670"/>
    </source>
</evidence>
<evidence type="ECO:0000256" key="6">
    <source>
        <dbReference type="ARBA" id="ARBA00022729"/>
    </source>
</evidence>
<evidence type="ECO:0000256" key="9">
    <source>
        <dbReference type="ARBA" id="ARBA00022989"/>
    </source>
</evidence>
<dbReference type="RefSeq" id="WP_187095136.1">
    <property type="nucleotide sequence ID" value="NZ_CP059893.1"/>
</dbReference>
<geneLocation type="plasmid" evidence="15 16">
    <name>unnamed2</name>
</geneLocation>
<evidence type="ECO:0000256" key="8">
    <source>
        <dbReference type="ARBA" id="ARBA00022825"/>
    </source>
</evidence>
<keyword evidence="8 11" id="KW-0720">Serine protease</keyword>
<comment type="similarity">
    <text evidence="2 11">Belongs to the peptidase S8 family.</text>
</comment>
<dbReference type="InterPro" id="IPR023834">
    <property type="entry name" value="T7SS_pept_S8A_mycosin"/>
</dbReference>